<dbReference type="GO" id="GO:0042147">
    <property type="term" value="P:retrograde transport, endosome to Golgi"/>
    <property type="evidence" value="ECO:0007669"/>
    <property type="project" value="TreeGrafter"/>
</dbReference>
<gene>
    <name evidence="5" type="ORF">THRCLA_01524</name>
</gene>
<dbReference type="GO" id="GO:0006887">
    <property type="term" value="P:exocytosis"/>
    <property type="evidence" value="ECO:0007669"/>
    <property type="project" value="TreeGrafter"/>
</dbReference>
<feature type="compositionally biased region" description="Basic and acidic residues" evidence="3">
    <location>
        <begin position="516"/>
        <end position="525"/>
    </location>
</feature>
<dbReference type="GO" id="GO:0005769">
    <property type="term" value="C:early endosome"/>
    <property type="evidence" value="ECO:0007669"/>
    <property type="project" value="InterPro"/>
</dbReference>
<dbReference type="AlphaFoldDB" id="A0A1W0A7Z7"/>
<evidence type="ECO:0000256" key="2">
    <source>
        <dbReference type="ARBA" id="ARBA00023203"/>
    </source>
</evidence>
<reference evidence="5 6" key="1">
    <citation type="journal article" date="2014" name="Genome Biol. Evol.">
        <title>The secreted proteins of Achlya hypogyna and Thraustotheca clavata identify the ancestral oomycete secretome and reveal gene acquisitions by horizontal gene transfer.</title>
        <authorList>
            <person name="Misner I."/>
            <person name="Blouin N."/>
            <person name="Leonard G."/>
            <person name="Richards T.A."/>
            <person name="Lane C.E."/>
        </authorList>
    </citation>
    <scope>NUCLEOTIDE SEQUENCE [LARGE SCALE GENOMIC DNA]</scope>
    <source>
        <strain evidence="5 6">ATCC 34112</strain>
    </source>
</reference>
<feature type="compositionally biased region" description="Basic and acidic residues" evidence="3">
    <location>
        <begin position="491"/>
        <end position="506"/>
    </location>
</feature>
<feature type="compositionally biased region" description="Basic and acidic residues" evidence="3">
    <location>
        <begin position="421"/>
        <end position="447"/>
    </location>
</feature>
<dbReference type="GO" id="GO:0032456">
    <property type="term" value="P:endocytic recycling"/>
    <property type="evidence" value="ECO:0007669"/>
    <property type="project" value="TreeGrafter"/>
</dbReference>
<dbReference type="GO" id="GO:0071203">
    <property type="term" value="C:WASH complex"/>
    <property type="evidence" value="ECO:0007669"/>
    <property type="project" value="InterPro"/>
</dbReference>
<keyword evidence="6" id="KW-1185">Reference proteome</keyword>
<dbReference type="InterPro" id="IPR028290">
    <property type="entry name" value="WASH1"/>
</dbReference>
<comment type="similarity">
    <text evidence="1">Belongs to the WASH1 family.</text>
</comment>
<dbReference type="GO" id="GO:0043014">
    <property type="term" value="F:alpha-tubulin binding"/>
    <property type="evidence" value="ECO:0007669"/>
    <property type="project" value="InterPro"/>
</dbReference>
<dbReference type="Pfam" id="PF11945">
    <property type="entry name" value="WASH_WAHD"/>
    <property type="match status" value="1"/>
</dbReference>
<feature type="compositionally biased region" description="Pro residues" evidence="3">
    <location>
        <begin position="336"/>
        <end position="356"/>
    </location>
</feature>
<evidence type="ECO:0000259" key="4">
    <source>
        <dbReference type="Pfam" id="PF11945"/>
    </source>
</evidence>
<dbReference type="EMBL" id="JNBS01000345">
    <property type="protein sequence ID" value="OQS06427.1"/>
    <property type="molecule type" value="Genomic_DNA"/>
</dbReference>
<dbReference type="GO" id="GO:0055037">
    <property type="term" value="C:recycling endosome"/>
    <property type="evidence" value="ECO:0007669"/>
    <property type="project" value="TreeGrafter"/>
</dbReference>
<feature type="compositionally biased region" description="Pro residues" evidence="3">
    <location>
        <begin position="308"/>
        <end position="319"/>
    </location>
</feature>
<feature type="compositionally biased region" description="Polar residues" evidence="3">
    <location>
        <begin position="322"/>
        <end position="335"/>
    </location>
</feature>
<proteinExistence type="inferred from homology"/>
<dbReference type="PANTHER" id="PTHR23331:SF1">
    <property type="entry name" value="WASH COMPLEX SUBUNIT 1"/>
    <property type="match status" value="1"/>
</dbReference>
<sequence length="579" mass="62971">MQSAQVYCIERVYEDLKKPFVAKDVIRQLIHLDTVVADVFERISLRIQAEKDRVKAIDAKIAACQAKVVAVTERGLGNKATTVFSTAKYPAPKVLPTIKGLYCDKTYEEVPPLTAEPEATHFLPSEPPTAGQRAQLMAEVVDLFERVNPYEATSKAEYHMAKEGLGSLPEQVPTIGSVLLFNSNETPYQNYVLVDNLFGTEFEGEEEQKKKLADAPDTVINRGQGIDYSNTPSDKYRPTAPAMGGLNLPQNLPLPGIAATEDKLDTSSIVSIAPSGQNVIDIPLLPEFATGPTAVEKQGDVKLGPSDLTPPPPPPPPPALNFEQQQPGDAPTSNGIPPPPPPAGDDPSVPPPPPPMDDQAPGEAPPPPPEPAQPANPRATLLDAIRNASLSSLKNVQTNAKANDGLRQPQATTSLPQSVIDKLKRLENAWSGKGDRKERERDHELFKKVPVLKAQEVPTPGQQQQPPPPPLEDYRKPPLARVAMSDDGTDDEHFEKNSNFGDEKNDALAQIKRIHEKTVQKKEEAQVNPEPTRATPQPKPPSQPEPPKPLAETLDANILGLRNRQDSLSMSEASDWSDE</sequence>
<protein>
    <submittedName>
        <fullName evidence="5">Carbon catabolite repressor protein</fullName>
    </submittedName>
</protein>
<accession>A0A1W0A7Z7</accession>
<feature type="compositionally biased region" description="Pro residues" evidence="3">
    <location>
        <begin position="537"/>
        <end position="549"/>
    </location>
</feature>
<evidence type="ECO:0000256" key="3">
    <source>
        <dbReference type="SAM" id="MobiDB-lite"/>
    </source>
</evidence>
<evidence type="ECO:0000313" key="6">
    <source>
        <dbReference type="Proteomes" id="UP000243217"/>
    </source>
</evidence>
<feature type="domain" description="WASH1 WAHD" evidence="4">
    <location>
        <begin position="5"/>
        <end position="299"/>
    </location>
</feature>
<evidence type="ECO:0000256" key="1">
    <source>
        <dbReference type="ARBA" id="ARBA00005602"/>
    </source>
</evidence>
<dbReference type="InterPro" id="IPR021854">
    <property type="entry name" value="WASH1_WAHD"/>
</dbReference>
<dbReference type="GO" id="GO:0043015">
    <property type="term" value="F:gamma-tubulin binding"/>
    <property type="evidence" value="ECO:0007669"/>
    <property type="project" value="TreeGrafter"/>
</dbReference>
<feature type="region of interest" description="Disordered" evidence="3">
    <location>
        <begin position="297"/>
        <end position="579"/>
    </location>
</feature>
<dbReference type="GO" id="GO:0003779">
    <property type="term" value="F:actin binding"/>
    <property type="evidence" value="ECO:0007669"/>
    <property type="project" value="UniProtKB-KW"/>
</dbReference>
<organism evidence="5 6">
    <name type="scientific">Thraustotheca clavata</name>
    <dbReference type="NCBI Taxonomy" id="74557"/>
    <lineage>
        <taxon>Eukaryota</taxon>
        <taxon>Sar</taxon>
        <taxon>Stramenopiles</taxon>
        <taxon>Oomycota</taxon>
        <taxon>Saprolegniomycetes</taxon>
        <taxon>Saprolegniales</taxon>
        <taxon>Achlyaceae</taxon>
        <taxon>Thraustotheca</taxon>
    </lineage>
</organism>
<feature type="compositionally biased region" description="Pro residues" evidence="3">
    <location>
        <begin position="363"/>
        <end position="374"/>
    </location>
</feature>
<dbReference type="GO" id="GO:0005829">
    <property type="term" value="C:cytosol"/>
    <property type="evidence" value="ECO:0007669"/>
    <property type="project" value="GOC"/>
</dbReference>
<dbReference type="STRING" id="74557.A0A1W0A7Z7"/>
<comment type="caution">
    <text evidence="5">The sequence shown here is derived from an EMBL/GenBank/DDBJ whole genome shotgun (WGS) entry which is preliminary data.</text>
</comment>
<dbReference type="PANTHER" id="PTHR23331">
    <property type="entry name" value="CXYORF1"/>
    <property type="match status" value="1"/>
</dbReference>
<name>A0A1W0A7Z7_9STRA</name>
<feature type="compositionally biased region" description="Polar residues" evidence="3">
    <location>
        <begin position="388"/>
        <end position="401"/>
    </location>
</feature>
<evidence type="ECO:0000313" key="5">
    <source>
        <dbReference type="EMBL" id="OQS06427.1"/>
    </source>
</evidence>
<keyword evidence="2" id="KW-0009">Actin-binding</keyword>
<feature type="compositionally biased region" description="Polar residues" evidence="3">
    <location>
        <begin position="566"/>
        <end position="579"/>
    </location>
</feature>
<dbReference type="Proteomes" id="UP000243217">
    <property type="component" value="Unassembled WGS sequence"/>
</dbReference>
<dbReference type="GO" id="GO:0034314">
    <property type="term" value="P:Arp2/3 complex-mediated actin nucleation"/>
    <property type="evidence" value="ECO:0007669"/>
    <property type="project" value="InterPro"/>
</dbReference>
<dbReference type="OrthoDB" id="307871at2759"/>